<dbReference type="Gene3D" id="3.40.50.1820">
    <property type="entry name" value="alpha/beta hydrolase"/>
    <property type="match status" value="1"/>
</dbReference>
<dbReference type="InterPro" id="IPR005152">
    <property type="entry name" value="Lipase_secreted"/>
</dbReference>
<sequence>MSLGCGKAEVGNVAGDAIRRTVRPYLETMTRLRVLPVFALAHMTGALAQSQAALDAVDARQMSIPAARTTFQKGGYPGSALTVRQTLAPGVNYTRQVVSYQSEGLRINALLTVPRGTPPKGGWPAIVFNHGYIPPNVYRTTERYVAYQDAFARAGFITLKSDYRGHGSSQGEPLGGYYAPGYTTDVLNALGSLKRDPRVNPARIGMWGHSMGGFLTLRAMVIDRSVKAGVIWAGVVGDYDQLMNSWTRRAPVPASIPPQVLNLRKQAVAKYGTPRANPTFWKTLSANTYLRDLGGPVQLHIGTKDEDVPVAFHTALAGQLRPLGKLGANYVYPGDNHNLSGNLRVALSRSVQFFKDRL</sequence>
<protein>
    <recommendedName>
        <fullName evidence="2">Xaa-Pro dipeptidyl-peptidase-like domain-containing protein</fullName>
    </recommendedName>
</protein>
<dbReference type="InterPro" id="IPR029058">
    <property type="entry name" value="AB_hydrolase_fold"/>
</dbReference>
<dbReference type="InterPro" id="IPR002471">
    <property type="entry name" value="Pept_S9_AS"/>
</dbReference>
<evidence type="ECO:0000313" key="3">
    <source>
        <dbReference type="EMBL" id="GGL03489.1"/>
    </source>
</evidence>
<dbReference type="PIRSF" id="PIRSF029171">
    <property type="entry name" value="Esterase_LipA"/>
    <property type="match status" value="1"/>
</dbReference>
<dbReference type="PANTHER" id="PTHR22946">
    <property type="entry name" value="DIENELACTONE HYDROLASE DOMAIN-CONTAINING PROTEIN-RELATED"/>
    <property type="match status" value="1"/>
</dbReference>
<reference evidence="4" key="1">
    <citation type="journal article" date="2019" name="Int. J. Syst. Evol. Microbiol.">
        <title>The Global Catalogue of Microorganisms (GCM) 10K type strain sequencing project: providing services to taxonomists for standard genome sequencing and annotation.</title>
        <authorList>
            <consortium name="The Broad Institute Genomics Platform"/>
            <consortium name="The Broad Institute Genome Sequencing Center for Infectious Disease"/>
            <person name="Wu L."/>
            <person name="Ma J."/>
        </authorList>
    </citation>
    <scope>NUCLEOTIDE SEQUENCE [LARGE SCALE GENOMIC DNA]</scope>
    <source>
        <strain evidence="4">JCM 19173</strain>
    </source>
</reference>
<dbReference type="EMBL" id="BMPE01000005">
    <property type="protein sequence ID" value="GGL03489.1"/>
    <property type="molecule type" value="Genomic_DNA"/>
</dbReference>
<name>A0ABQ2FLA6_9DEIO</name>
<evidence type="ECO:0000256" key="1">
    <source>
        <dbReference type="ARBA" id="ARBA00022801"/>
    </source>
</evidence>
<dbReference type="Proteomes" id="UP000604341">
    <property type="component" value="Unassembled WGS sequence"/>
</dbReference>
<feature type="domain" description="Xaa-Pro dipeptidyl-peptidase-like" evidence="2">
    <location>
        <begin position="104"/>
        <end position="241"/>
    </location>
</feature>
<dbReference type="SUPFAM" id="SSF53474">
    <property type="entry name" value="alpha/beta-Hydrolases"/>
    <property type="match status" value="1"/>
</dbReference>
<comment type="caution">
    <text evidence="3">The sequence shown here is derived from an EMBL/GenBank/DDBJ whole genome shotgun (WGS) entry which is preliminary data.</text>
</comment>
<dbReference type="PANTHER" id="PTHR22946:SF9">
    <property type="entry name" value="POLYKETIDE TRANSFERASE AF380"/>
    <property type="match status" value="1"/>
</dbReference>
<evidence type="ECO:0000313" key="4">
    <source>
        <dbReference type="Proteomes" id="UP000604341"/>
    </source>
</evidence>
<evidence type="ECO:0000259" key="2">
    <source>
        <dbReference type="Pfam" id="PF02129"/>
    </source>
</evidence>
<keyword evidence="1" id="KW-0378">Hydrolase</keyword>
<dbReference type="InterPro" id="IPR050261">
    <property type="entry name" value="FrsA_esterase"/>
</dbReference>
<accession>A0ABQ2FLA6</accession>
<dbReference type="Pfam" id="PF02129">
    <property type="entry name" value="Peptidase_S15"/>
    <property type="match status" value="1"/>
</dbReference>
<proteinExistence type="predicted"/>
<organism evidence="3 4">
    <name type="scientific">Deinococcus radiotolerans</name>
    <dbReference type="NCBI Taxonomy" id="1309407"/>
    <lineage>
        <taxon>Bacteria</taxon>
        <taxon>Thermotogati</taxon>
        <taxon>Deinococcota</taxon>
        <taxon>Deinococci</taxon>
        <taxon>Deinococcales</taxon>
        <taxon>Deinococcaceae</taxon>
        <taxon>Deinococcus</taxon>
    </lineage>
</organism>
<dbReference type="PROSITE" id="PS00708">
    <property type="entry name" value="PRO_ENDOPEP_SER"/>
    <property type="match status" value="1"/>
</dbReference>
<keyword evidence="4" id="KW-1185">Reference proteome</keyword>
<gene>
    <name evidence="3" type="ORF">GCM10010844_22660</name>
</gene>
<dbReference type="InterPro" id="IPR000383">
    <property type="entry name" value="Xaa-Pro-like_dom"/>
</dbReference>